<organism evidence="2 3">
    <name type="scientific">Pleuronectes platessa</name>
    <name type="common">European plaice</name>
    <dbReference type="NCBI Taxonomy" id="8262"/>
    <lineage>
        <taxon>Eukaryota</taxon>
        <taxon>Metazoa</taxon>
        <taxon>Chordata</taxon>
        <taxon>Craniata</taxon>
        <taxon>Vertebrata</taxon>
        <taxon>Euteleostomi</taxon>
        <taxon>Actinopterygii</taxon>
        <taxon>Neopterygii</taxon>
        <taxon>Teleostei</taxon>
        <taxon>Neoteleostei</taxon>
        <taxon>Acanthomorphata</taxon>
        <taxon>Carangaria</taxon>
        <taxon>Pleuronectiformes</taxon>
        <taxon>Pleuronectoidei</taxon>
        <taxon>Pleuronectidae</taxon>
        <taxon>Pleuronectes</taxon>
    </lineage>
</organism>
<evidence type="ECO:0000313" key="3">
    <source>
        <dbReference type="Proteomes" id="UP001153269"/>
    </source>
</evidence>
<feature type="region of interest" description="Disordered" evidence="1">
    <location>
        <begin position="28"/>
        <end position="100"/>
    </location>
</feature>
<feature type="compositionally biased region" description="Polar residues" evidence="1">
    <location>
        <begin position="91"/>
        <end position="100"/>
    </location>
</feature>
<comment type="caution">
    <text evidence="2">The sequence shown here is derived from an EMBL/GenBank/DDBJ whole genome shotgun (WGS) entry which is preliminary data.</text>
</comment>
<evidence type="ECO:0000256" key="1">
    <source>
        <dbReference type="SAM" id="MobiDB-lite"/>
    </source>
</evidence>
<protein>
    <submittedName>
        <fullName evidence="2">Uncharacterized protein</fullName>
    </submittedName>
</protein>
<feature type="compositionally biased region" description="Basic residues" evidence="1">
    <location>
        <begin position="72"/>
        <end position="82"/>
    </location>
</feature>
<dbReference type="Proteomes" id="UP001153269">
    <property type="component" value="Unassembled WGS sequence"/>
</dbReference>
<sequence>MSQGNVGLTSPFALALHRMGSRSILAASAIPPPPLTRCQVRRPSEQAGKGARRGVEERRWRHRMVVDSAQTKWRRQNNRRSGRLVGEHSRATTTQPRPRE</sequence>
<keyword evidence="3" id="KW-1185">Reference proteome</keyword>
<reference evidence="2" key="1">
    <citation type="submission" date="2020-03" db="EMBL/GenBank/DDBJ databases">
        <authorList>
            <person name="Weist P."/>
        </authorList>
    </citation>
    <scope>NUCLEOTIDE SEQUENCE</scope>
</reference>
<accession>A0A9N7U093</accession>
<dbReference type="EMBL" id="CADEAL010000490">
    <property type="protein sequence ID" value="CAB1420898.1"/>
    <property type="molecule type" value="Genomic_DNA"/>
</dbReference>
<name>A0A9N7U093_PLEPL</name>
<dbReference type="AlphaFoldDB" id="A0A9N7U093"/>
<gene>
    <name evidence="2" type="ORF">PLEPLA_LOCUS8775</name>
</gene>
<proteinExistence type="predicted"/>
<evidence type="ECO:0000313" key="2">
    <source>
        <dbReference type="EMBL" id="CAB1420898.1"/>
    </source>
</evidence>